<dbReference type="Gene3D" id="2.60.120.560">
    <property type="entry name" value="Exo-inulinase, domain 1"/>
    <property type="match status" value="1"/>
</dbReference>
<comment type="catalytic activity">
    <reaction evidence="1">
        <text>Hydrolysis of terminal non-reducing alpha-L-arabinofuranoside residues in alpha-L-arabinosides.</text>
        <dbReference type="EC" id="3.2.1.55"/>
    </reaction>
</comment>
<evidence type="ECO:0000256" key="2">
    <source>
        <dbReference type="ARBA" id="ARBA00007186"/>
    </source>
</evidence>
<dbReference type="Gene3D" id="2.60.120.260">
    <property type="entry name" value="Galactose-binding domain-like"/>
    <property type="match status" value="1"/>
</dbReference>
<dbReference type="PANTHER" id="PTHR31776">
    <property type="entry name" value="ALPHA-L-ARABINOFURANOSIDASE 1"/>
    <property type="match status" value="1"/>
</dbReference>
<dbReference type="SMART" id="SM00813">
    <property type="entry name" value="Alpha-L-AF_C"/>
    <property type="match status" value="1"/>
</dbReference>
<organism evidence="9 10">
    <name type="scientific">Novipirellula herctigrandis</name>
    <dbReference type="NCBI Taxonomy" id="2527986"/>
    <lineage>
        <taxon>Bacteria</taxon>
        <taxon>Pseudomonadati</taxon>
        <taxon>Planctomycetota</taxon>
        <taxon>Planctomycetia</taxon>
        <taxon>Pirellulales</taxon>
        <taxon>Pirellulaceae</taxon>
        <taxon>Novipirellula</taxon>
    </lineage>
</organism>
<dbReference type="EC" id="3.2.1.55" evidence="3"/>
<dbReference type="InterPro" id="IPR010720">
    <property type="entry name" value="Alpha-L-AF_C"/>
</dbReference>
<dbReference type="SUPFAM" id="SSF49899">
    <property type="entry name" value="Concanavalin A-like lectins/glucanases"/>
    <property type="match status" value="1"/>
</dbReference>
<keyword evidence="9" id="KW-0326">Glycosidase</keyword>
<evidence type="ECO:0000256" key="6">
    <source>
        <dbReference type="ARBA" id="ARBA00023180"/>
    </source>
</evidence>
<reference evidence="9 10" key="1">
    <citation type="submission" date="2019-02" db="EMBL/GenBank/DDBJ databases">
        <title>Deep-cultivation of Planctomycetes and their phenomic and genomic characterization uncovers novel biology.</title>
        <authorList>
            <person name="Wiegand S."/>
            <person name="Jogler M."/>
            <person name="Boedeker C."/>
            <person name="Pinto D."/>
            <person name="Vollmers J."/>
            <person name="Rivas-Marin E."/>
            <person name="Kohn T."/>
            <person name="Peeters S.H."/>
            <person name="Heuer A."/>
            <person name="Rast P."/>
            <person name="Oberbeckmann S."/>
            <person name="Bunk B."/>
            <person name="Jeske O."/>
            <person name="Meyerdierks A."/>
            <person name="Storesund J.E."/>
            <person name="Kallscheuer N."/>
            <person name="Luecker S."/>
            <person name="Lage O.M."/>
            <person name="Pohl T."/>
            <person name="Merkel B.J."/>
            <person name="Hornburger P."/>
            <person name="Mueller R.-W."/>
            <person name="Bruemmer F."/>
            <person name="Labrenz M."/>
            <person name="Spormann A.M."/>
            <person name="Op Den Camp H."/>
            <person name="Overmann J."/>
            <person name="Amann R."/>
            <person name="Jetten M.S.M."/>
            <person name="Mascher T."/>
            <person name="Medema M.H."/>
            <person name="Devos D.P."/>
            <person name="Kaster A.-K."/>
            <person name="Ovreas L."/>
            <person name="Rohde M."/>
            <person name="Galperin M.Y."/>
            <person name="Jogler C."/>
        </authorList>
    </citation>
    <scope>NUCLEOTIDE SEQUENCE [LARGE SCALE GENOMIC DNA]</scope>
    <source>
        <strain evidence="9 10">CA13</strain>
    </source>
</reference>
<dbReference type="Pfam" id="PF06439">
    <property type="entry name" value="3keto-disac_hyd"/>
    <property type="match status" value="1"/>
</dbReference>
<keyword evidence="10" id="KW-1185">Reference proteome</keyword>
<dbReference type="Proteomes" id="UP000315010">
    <property type="component" value="Unassembled WGS sequence"/>
</dbReference>
<dbReference type="Pfam" id="PF22848">
    <property type="entry name" value="ASD1_dom"/>
    <property type="match status" value="1"/>
</dbReference>
<dbReference type="InterPro" id="IPR017853">
    <property type="entry name" value="GH"/>
</dbReference>
<comment type="caution">
    <text evidence="9">The sequence shown here is derived from an EMBL/GenBank/DDBJ whole genome shotgun (WGS) entry which is preliminary data.</text>
</comment>
<keyword evidence="4 7" id="KW-0732">Signal</keyword>
<evidence type="ECO:0000256" key="5">
    <source>
        <dbReference type="ARBA" id="ARBA00022801"/>
    </source>
</evidence>
<evidence type="ECO:0000313" key="9">
    <source>
        <dbReference type="EMBL" id="TWT84879.1"/>
    </source>
</evidence>
<accession>A0A5C5ZBV0</accession>
<dbReference type="InterPro" id="IPR051563">
    <property type="entry name" value="Glycosyl_Hydrolase_51"/>
</dbReference>
<sequence length="801" mass="88086" precursor="true">MHWKNLVTVFVISIVAAHAAHAEANGDVKITVDTDKVTHQVDPKVYGHFYEHIYHSANGGLWGNVVWNRSFEQPASSAWTIDESVIRQNSVTATGATIGFGDLGWRDIDFSLQAKKIRGNEGFLILVGKAGRAGHVWINLGGWGNSEHGIEDLRNGSKGLLGRRKRGSIESGRWYDIRIRSEGNRIQVWLDGEQLMDETATGAPLVGQVGVGTWSTVAEFRNFQVKSLSGKTLLDGMPPLERGGQLPEVAANWQIVSGQAEISDDNPLNDQFSAVLTPDAGGKATISQPHVKLDSSDPLAGSIWLRADGVAKANIQVLNEDDKVLARQEIKGISSAWQEFSVNLSPTADAKEGRLQVTADSEQTVSVDQFSLMPASAAANDNFRADLYEALAGLKPTIIRWPGGCYAEQYHWMNGVGPQHTRKMNLIQQWEDCDPNSLGTDEFIELCRKLDAEPLMVINTGMHPEGTSTPEAWKPWLDEAVAWIEYCNGSTDTKYGAMRAANGHPEPYEIKYWEIDNELWRSQQRDPAVYVEAVKLFAPAMRAKDPSITILAHGGNSLDRRYNQVLLDGAAEHFDILSIHHYQNPNLFSSGVGDQEQLYIDTRTAVAESSNPDIKLYVSEWNAQTIDWRTGLYAGGLLNAFERQGDFLIIGGPALLMREKTAGAWDNAFINFDQNSWFPAPNYVVMKLWRDHFAPNFLALAGDLNGSNIVATKGDDGQNVYLKAVNPTEFEKTITIELEGDFEPKSASMLLVAPGGLDARNSFEQPSAVKPNTLSAEVKGEVVTFSMPAYSAGVVTVRGDE</sequence>
<dbReference type="Gene3D" id="3.20.20.80">
    <property type="entry name" value="Glycosidases"/>
    <property type="match status" value="1"/>
</dbReference>
<comment type="similarity">
    <text evidence="2">Belongs to the glycosyl hydrolase 51 family.</text>
</comment>
<dbReference type="SUPFAM" id="SSF51445">
    <property type="entry name" value="(Trans)glycosidases"/>
    <property type="match status" value="1"/>
</dbReference>
<gene>
    <name evidence="9" type="ORF">CA13_63600</name>
</gene>
<evidence type="ECO:0000259" key="8">
    <source>
        <dbReference type="SMART" id="SM00813"/>
    </source>
</evidence>
<feature type="domain" description="Alpha-L-arabinofuranosidase C-terminal" evidence="8">
    <location>
        <begin position="619"/>
        <end position="791"/>
    </location>
</feature>
<keyword evidence="5 9" id="KW-0378">Hydrolase</keyword>
<dbReference type="GO" id="GO:0046556">
    <property type="term" value="F:alpha-L-arabinofuranosidase activity"/>
    <property type="evidence" value="ECO:0007669"/>
    <property type="project" value="UniProtKB-EC"/>
</dbReference>
<proteinExistence type="inferred from homology"/>
<dbReference type="InterPro" id="IPR010496">
    <property type="entry name" value="AL/BT2_dom"/>
</dbReference>
<dbReference type="InterPro" id="IPR013780">
    <property type="entry name" value="Glyco_hydro_b"/>
</dbReference>
<evidence type="ECO:0000256" key="4">
    <source>
        <dbReference type="ARBA" id="ARBA00022729"/>
    </source>
</evidence>
<dbReference type="InterPro" id="IPR013320">
    <property type="entry name" value="ConA-like_dom_sf"/>
</dbReference>
<evidence type="ECO:0000256" key="1">
    <source>
        <dbReference type="ARBA" id="ARBA00001462"/>
    </source>
</evidence>
<dbReference type="PANTHER" id="PTHR31776:SF0">
    <property type="entry name" value="ALPHA-L-ARABINOFURANOSIDASE 1"/>
    <property type="match status" value="1"/>
</dbReference>
<protein>
    <recommendedName>
        <fullName evidence="3">non-reducing end alpha-L-arabinofuranosidase</fullName>
        <ecNumber evidence="3">3.2.1.55</ecNumber>
    </recommendedName>
</protein>
<dbReference type="SUPFAM" id="SSF51011">
    <property type="entry name" value="Glycosyl hydrolase domain"/>
    <property type="match status" value="1"/>
</dbReference>
<dbReference type="Pfam" id="PF06964">
    <property type="entry name" value="Alpha-L-AF_C"/>
    <property type="match status" value="1"/>
</dbReference>
<dbReference type="InterPro" id="IPR055235">
    <property type="entry name" value="ASD1_cat"/>
</dbReference>
<evidence type="ECO:0000256" key="3">
    <source>
        <dbReference type="ARBA" id="ARBA00012670"/>
    </source>
</evidence>
<dbReference type="EMBL" id="SJPJ01000001">
    <property type="protein sequence ID" value="TWT84879.1"/>
    <property type="molecule type" value="Genomic_DNA"/>
</dbReference>
<dbReference type="GO" id="GO:0046373">
    <property type="term" value="P:L-arabinose metabolic process"/>
    <property type="evidence" value="ECO:0007669"/>
    <property type="project" value="InterPro"/>
</dbReference>
<feature type="chain" id="PRO_5022714105" description="non-reducing end alpha-L-arabinofuranosidase" evidence="7">
    <location>
        <begin position="23"/>
        <end position="801"/>
    </location>
</feature>
<evidence type="ECO:0000256" key="7">
    <source>
        <dbReference type="SAM" id="SignalP"/>
    </source>
</evidence>
<dbReference type="Gene3D" id="2.60.40.1180">
    <property type="entry name" value="Golgi alpha-mannosidase II"/>
    <property type="match status" value="1"/>
</dbReference>
<dbReference type="AlphaFoldDB" id="A0A5C5ZBV0"/>
<feature type="signal peptide" evidence="7">
    <location>
        <begin position="1"/>
        <end position="22"/>
    </location>
</feature>
<keyword evidence="6" id="KW-0325">Glycoprotein</keyword>
<evidence type="ECO:0000313" key="10">
    <source>
        <dbReference type="Proteomes" id="UP000315010"/>
    </source>
</evidence>
<name>A0A5C5ZBV0_9BACT</name>